<dbReference type="EMBL" id="JXXN02002577">
    <property type="protein sequence ID" value="THD22720.1"/>
    <property type="molecule type" value="Genomic_DNA"/>
</dbReference>
<reference evidence="2" key="1">
    <citation type="submission" date="2019-03" db="EMBL/GenBank/DDBJ databases">
        <title>Improved annotation for the trematode Fasciola hepatica.</title>
        <authorList>
            <person name="Choi Y.-J."/>
            <person name="Martin J."/>
            <person name="Mitreva M."/>
        </authorList>
    </citation>
    <scope>NUCLEOTIDE SEQUENCE [LARGE SCALE GENOMIC DNA]</scope>
</reference>
<dbReference type="PANTHER" id="PTHR48421">
    <property type="entry name" value="MYCBP-ASSOCIATED PROTEIN"/>
    <property type="match status" value="1"/>
</dbReference>
<proteinExistence type="predicted"/>
<sequence length="909" mass="104035">MSQLVFISKATKGKGKHKNNVAYGKNSPSNAEKLERLAMFPPRPHVIFDESIEKLRLTDECLKQLMEKIDMQQILQEAQKTEDFSTVNRIMLRKQIPEAERPKPTKSVAVLRRAPAQSRMAGQISTIPFGPGETLHPGQLETVDWYAAGLGPRFGRNGQLMEHSILGDPEHFYQMAVCRGDIPLDLVPIELRGRIKERLEPTTAFFGPNVLPSIPEQATPRSSCSAELSAQSSVFPPSEFKQSRTDKHRGPFPQRSADEDAGALRNWSEKLAEQKRIQNRLANIVKRPPNSLVMNSGEDYYSIRLEQEKIERCLPLVSNGKGFRYGSEFWNQCEYLESSQSCDICTTLNLREQGYYAPLEYVKCPLSVRREKGILDSGRISPKREKPSSYLKERNEALKPLITLLIPHEPEMEALEIVGQGFGDPKKTDGEELEGPNRNNEYVSFTSTKQSALDNQTTEDASALCPYPQTSPDWEKLEPNPTFQVGPNLVVQDRAVSWQKEETEIPATPCDLQILFQCNDPDKKTEYLRLFNNGTAVILYEWTRIKEPDTFDLDRSDHYRFFFDFQPGTLRPGETVHIPITFRSWREGIYKELWLLDTKPVLNGGQPIRIRFCGISVWSISYQFQSLRLNAPNIEVEKEATYRMIYRLLNDLVTYLEVPQRPSTPEDPAATEEGAFTALNPELFYQYDVVQKLKRIYQELRERSIKQNADTDEPIQELPENWDYSVRGLRELLYSTEPDKNKGQTVAKREEEFVRFFQLVNAISFLPTQVPDNRSQRLFHIGYQRLLYGLSELFEQCSNLRPYHGLPCLSASKSKTLARRLTKNMNTAGGTVFKPVVAKSENTLRPPDEEISTDLTELSNPVETELDQFNLKFSVEPSPEAWRRKASALVYSGLVQMVEQLVVHWEDVS</sequence>
<accession>A0A4E0RZN5</accession>
<gene>
    <name evidence="2" type="ORF">D915_006537</name>
</gene>
<comment type="caution">
    <text evidence="2">The sequence shown here is derived from an EMBL/GenBank/DDBJ whole genome shotgun (WGS) entry which is preliminary data.</text>
</comment>
<feature type="region of interest" description="Disordered" evidence="1">
    <location>
        <begin position="420"/>
        <end position="440"/>
    </location>
</feature>
<evidence type="ECO:0000256" key="1">
    <source>
        <dbReference type="SAM" id="MobiDB-lite"/>
    </source>
</evidence>
<protein>
    <recommendedName>
        <fullName evidence="4">MYCBP-associated protein</fullName>
    </recommendedName>
</protein>
<organism evidence="2 3">
    <name type="scientific">Fasciola hepatica</name>
    <name type="common">Liver fluke</name>
    <dbReference type="NCBI Taxonomy" id="6192"/>
    <lineage>
        <taxon>Eukaryota</taxon>
        <taxon>Metazoa</taxon>
        <taxon>Spiralia</taxon>
        <taxon>Lophotrochozoa</taxon>
        <taxon>Platyhelminthes</taxon>
        <taxon>Trematoda</taxon>
        <taxon>Digenea</taxon>
        <taxon>Plagiorchiida</taxon>
        <taxon>Echinostomata</taxon>
        <taxon>Echinostomatoidea</taxon>
        <taxon>Fasciolidae</taxon>
        <taxon>Fasciola</taxon>
    </lineage>
</organism>
<dbReference type="Pfam" id="PF14646">
    <property type="entry name" value="MYCBPAP"/>
    <property type="match status" value="1"/>
</dbReference>
<dbReference type="PANTHER" id="PTHR48421:SF1">
    <property type="entry name" value="MYCBP-ASSOCIATED PROTEIN"/>
    <property type="match status" value="1"/>
</dbReference>
<dbReference type="InterPro" id="IPR032707">
    <property type="entry name" value="MYCBPAP"/>
</dbReference>
<feature type="region of interest" description="Disordered" evidence="1">
    <location>
        <begin position="217"/>
        <end position="259"/>
    </location>
</feature>
<evidence type="ECO:0000313" key="3">
    <source>
        <dbReference type="Proteomes" id="UP000230066"/>
    </source>
</evidence>
<dbReference type="AlphaFoldDB" id="A0A4E0RZN5"/>
<evidence type="ECO:0008006" key="4">
    <source>
        <dbReference type="Google" id="ProtNLM"/>
    </source>
</evidence>
<feature type="compositionally biased region" description="Low complexity" evidence="1">
    <location>
        <begin position="222"/>
        <end position="233"/>
    </location>
</feature>
<evidence type="ECO:0000313" key="2">
    <source>
        <dbReference type="EMBL" id="THD22720.1"/>
    </source>
</evidence>
<keyword evidence="3" id="KW-1185">Reference proteome</keyword>
<dbReference type="Proteomes" id="UP000230066">
    <property type="component" value="Unassembled WGS sequence"/>
</dbReference>
<name>A0A4E0RZN5_FASHE</name>